<name>A0AAV0IVZ2_9ROSI</name>
<evidence type="ECO:0000313" key="3">
    <source>
        <dbReference type="Proteomes" id="UP001154282"/>
    </source>
</evidence>
<dbReference type="AlphaFoldDB" id="A0AAV0IVZ2"/>
<dbReference type="Proteomes" id="UP001154282">
    <property type="component" value="Unassembled WGS sequence"/>
</dbReference>
<comment type="caution">
    <text evidence="1">The sequence shown here is derived from an EMBL/GenBank/DDBJ whole genome shotgun (WGS) entry which is preliminary data.</text>
</comment>
<protein>
    <submittedName>
        <fullName evidence="1">Uncharacterized protein</fullName>
    </submittedName>
</protein>
<dbReference type="EMBL" id="CAMGYJ010000004">
    <property type="protein sequence ID" value="CAI0401837.1"/>
    <property type="molecule type" value="Genomic_DNA"/>
</dbReference>
<accession>A0AAV0IVZ2</accession>
<organism evidence="1 3">
    <name type="scientific">Linum tenue</name>
    <dbReference type="NCBI Taxonomy" id="586396"/>
    <lineage>
        <taxon>Eukaryota</taxon>
        <taxon>Viridiplantae</taxon>
        <taxon>Streptophyta</taxon>
        <taxon>Embryophyta</taxon>
        <taxon>Tracheophyta</taxon>
        <taxon>Spermatophyta</taxon>
        <taxon>Magnoliopsida</taxon>
        <taxon>eudicotyledons</taxon>
        <taxon>Gunneridae</taxon>
        <taxon>Pentapetalae</taxon>
        <taxon>rosids</taxon>
        <taxon>fabids</taxon>
        <taxon>Malpighiales</taxon>
        <taxon>Linaceae</taxon>
        <taxon>Linum</taxon>
    </lineage>
</organism>
<gene>
    <name evidence="1" type="ORF">LITE_LOCUS11362</name>
    <name evidence="2" type="ORF">LITE_LOCUS50464</name>
</gene>
<feature type="non-terminal residue" evidence="1">
    <location>
        <position position="1"/>
    </location>
</feature>
<evidence type="ECO:0000313" key="1">
    <source>
        <dbReference type="EMBL" id="CAI0401837.1"/>
    </source>
</evidence>
<reference evidence="1" key="1">
    <citation type="submission" date="2022-08" db="EMBL/GenBank/DDBJ databases">
        <authorList>
            <person name="Gutierrez-Valencia J."/>
        </authorList>
    </citation>
    <scope>NUCLEOTIDE SEQUENCE</scope>
</reference>
<evidence type="ECO:0000313" key="2">
    <source>
        <dbReference type="EMBL" id="CAI0625524.1"/>
    </source>
</evidence>
<sequence>KPQIPSSLCFVRTTHFTPSSRTRSAAVLLHLSPSGLIWRGVQSKLQNGGQIYHRSGLFSPLLSFVYLHIFPCRYLEFGDGALGEDTVWRALKEEDFFPLGASPVVVRSDGFPRIWMAEADGDWLGRVAWEALFLSLPVRVWWILLPF</sequence>
<proteinExistence type="predicted"/>
<keyword evidence="3" id="KW-1185">Reference proteome</keyword>
<dbReference type="EMBL" id="CAMGYJ010000011">
    <property type="protein sequence ID" value="CAI0625524.1"/>
    <property type="molecule type" value="Genomic_DNA"/>
</dbReference>